<dbReference type="Proteomes" id="UP000520814">
    <property type="component" value="Unassembled WGS sequence"/>
</dbReference>
<name>A0A7W9SXH8_ARMRO</name>
<evidence type="ECO:0000313" key="1">
    <source>
        <dbReference type="EMBL" id="MBB6053728.1"/>
    </source>
</evidence>
<evidence type="ECO:0000313" key="2">
    <source>
        <dbReference type="Proteomes" id="UP000520814"/>
    </source>
</evidence>
<keyword evidence="2" id="KW-1185">Reference proteome</keyword>
<sequence>MQERPRWRTTLTGRISPRFQLGVEFNASAPEAKLNPVGNYFIQPESESRPGVVAGFSSDRIGTPRGMSYFVSAQKQLGGSEGKLAPYVGLAYSEFGREVLIPFGASVALRDNLVLLPMCDGKYGHTTLSWFGKRGESVSLIAAFNRRIGIAFARNF</sequence>
<dbReference type="EMBL" id="JACHGW010000008">
    <property type="protein sequence ID" value="MBB6053728.1"/>
    <property type="molecule type" value="Genomic_DNA"/>
</dbReference>
<gene>
    <name evidence="1" type="ORF">HNQ39_005570</name>
</gene>
<reference evidence="1 2" key="1">
    <citation type="submission" date="2020-08" db="EMBL/GenBank/DDBJ databases">
        <title>Genomic Encyclopedia of Type Strains, Phase IV (KMG-IV): sequencing the most valuable type-strain genomes for metagenomic binning, comparative biology and taxonomic classification.</title>
        <authorList>
            <person name="Goeker M."/>
        </authorList>
    </citation>
    <scope>NUCLEOTIDE SEQUENCE [LARGE SCALE GENOMIC DNA]</scope>
    <source>
        <strain evidence="1 2">DSM 23562</strain>
    </source>
</reference>
<accession>A0A7W9SXH8</accession>
<comment type="caution">
    <text evidence="1">The sequence shown here is derived from an EMBL/GenBank/DDBJ whole genome shotgun (WGS) entry which is preliminary data.</text>
</comment>
<dbReference type="AlphaFoldDB" id="A0A7W9SXH8"/>
<proteinExistence type="predicted"/>
<dbReference type="RefSeq" id="WP_184203820.1">
    <property type="nucleotide sequence ID" value="NZ_JACHGW010000008.1"/>
</dbReference>
<organism evidence="1 2">
    <name type="scientific">Armatimonas rosea</name>
    <dbReference type="NCBI Taxonomy" id="685828"/>
    <lineage>
        <taxon>Bacteria</taxon>
        <taxon>Bacillati</taxon>
        <taxon>Armatimonadota</taxon>
        <taxon>Armatimonadia</taxon>
        <taxon>Armatimonadales</taxon>
        <taxon>Armatimonadaceae</taxon>
        <taxon>Armatimonas</taxon>
    </lineage>
</organism>
<protein>
    <submittedName>
        <fullName evidence="1">Uncharacterized protein</fullName>
    </submittedName>
</protein>